<evidence type="ECO:0000256" key="5">
    <source>
        <dbReference type="ARBA" id="ARBA00022448"/>
    </source>
</evidence>
<dbReference type="Pfam" id="PF12849">
    <property type="entry name" value="PBP_like_2"/>
    <property type="match status" value="1"/>
</dbReference>
<name>A0AAT9LCV6_9FIRM</name>
<keyword evidence="9 10" id="KW-0449">Lipoprotein</keyword>
<keyword evidence="5 10" id="KW-0813">Transport</keyword>
<feature type="signal peptide" evidence="10">
    <location>
        <begin position="1"/>
        <end position="19"/>
    </location>
</feature>
<dbReference type="InterPro" id="IPR050811">
    <property type="entry name" value="Phosphate_ABC_transporter"/>
</dbReference>
<dbReference type="EMBL" id="CP062796">
    <property type="protein sequence ID" value="QUL99005.1"/>
    <property type="molecule type" value="Genomic_DNA"/>
</dbReference>
<evidence type="ECO:0000256" key="1">
    <source>
        <dbReference type="ARBA" id="ARBA00002841"/>
    </source>
</evidence>
<evidence type="ECO:0000313" key="12">
    <source>
        <dbReference type="EMBL" id="QUL99005.1"/>
    </source>
</evidence>
<evidence type="ECO:0000256" key="9">
    <source>
        <dbReference type="ARBA" id="ARBA00023288"/>
    </source>
</evidence>
<comment type="function">
    <text evidence="10">Involved in the system for phosphate transport across the cytoplasmic membrane.</text>
</comment>
<keyword evidence="8 10" id="KW-0564">Palmitate</keyword>
<keyword evidence="7 10" id="KW-0732">Signal</keyword>
<dbReference type="InterPro" id="IPR024370">
    <property type="entry name" value="PBP_domain"/>
</dbReference>
<feature type="chain" id="PRO_5043111563" description="Phosphate-binding protein" evidence="10">
    <location>
        <begin position="20"/>
        <end position="280"/>
    </location>
</feature>
<dbReference type="NCBIfam" id="TIGR02136">
    <property type="entry name" value="ptsS_2"/>
    <property type="match status" value="1"/>
</dbReference>
<evidence type="ECO:0000259" key="11">
    <source>
        <dbReference type="Pfam" id="PF12849"/>
    </source>
</evidence>
<evidence type="ECO:0000256" key="6">
    <source>
        <dbReference type="ARBA" id="ARBA00022592"/>
    </source>
</evidence>
<dbReference type="KEGG" id="fcz:IMF26_02755"/>
<dbReference type="GO" id="GO:0006817">
    <property type="term" value="P:phosphate ion transport"/>
    <property type="evidence" value="ECO:0007669"/>
    <property type="project" value="UniProtKB-UniRule"/>
</dbReference>
<keyword evidence="6 10" id="KW-0592">Phosphate transport</keyword>
<sequence>MLCFLILLASFMVSACSRASRPSSSITVAGSTSVQPFMELLAEEYARLYPEKPAINVQGGGSSAGARSVLSGAASIGMLSRELAPEEKGLDALVIARDAIAVIVNPKNPIRELSIRDLRAIFSGEITDWGQLIGAGERGDFRGRIHVVSREEGSGTRGAFDEMIMEGREVTARAIFQDSNGSVKETVAQDPMAIGYISLGLVDRNVKPLSIDGVAPTIENCKSGKYALVRPFLVVTKGEVRPEVREFLDFIMGETGQKILREEGLITGGQGATALEAKSK</sequence>
<keyword evidence="10" id="KW-0472">Membrane</keyword>
<protein>
    <recommendedName>
        <fullName evidence="10">Phosphate-binding protein</fullName>
    </recommendedName>
</protein>
<dbReference type="GO" id="GO:0042301">
    <property type="term" value="F:phosphate ion binding"/>
    <property type="evidence" value="ECO:0007669"/>
    <property type="project" value="UniProtKB-UniRule"/>
</dbReference>
<dbReference type="Gene3D" id="3.40.190.10">
    <property type="entry name" value="Periplasmic binding protein-like II"/>
    <property type="match status" value="2"/>
</dbReference>
<dbReference type="CDD" id="cd13653">
    <property type="entry name" value="PBP2_phosphate_like_1"/>
    <property type="match status" value="1"/>
</dbReference>
<evidence type="ECO:0000256" key="10">
    <source>
        <dbReference type="RuleBase" id="RU367119"/>
    </source>
</evidence>
<comment type="similarity">
    <text evidence="3 10">Belongs to the PstS family.</text>
</comment>
<organism evidence="12">
    <name type="scientific">Candidatus Fermentithermobacillus carboniphilus</name>
    <dbReference type="NCBI Taxonomy" id="3085328"/>
    <lineage>
        <taxon>Bacteria</taxon>
        <taxon>Bacillati</taxon>
        <taxon>Bacillota</taxon>
        <taxon>Candidatus Fermentithermobacillia</taxon>
        <taxon>Candidatus Fermentithermobacillales</taxon>
        <taxon>Candidatus Fermentithermobacillaceae</taxon>
        <taxon>Candidatus Fermentithermobacillus</taxon>
    </lineage>
</organism>
<dbReference type="SUPFAM" id="SSF53850">
    <property type="entry name" value="Periplasmic binding protein-like II"/>
    <property type="match status" value="1"/>
</dbReference>
<evidence type="ECO:0000256" key="4">
    <source>
        <dbReference type="ARBA" id="ARBA00011529"/>
    </source>
</evidence>
<evidence type="ECO:0000256" key="8">
    <source>
        <dbReference type="ARBA" id="ARBA00023139"/>
    </source>
</evidence>
<dbReference type="InterPro" id="IPR011862">
    <property type="entry name" value="Phos-bd"/>
</dbReference>
<keyword evidence="10" id="KW-1003">Cell membrane</keyword>
<comment type="function">
    <text evidence="1">Part of the ABC transporter complex PstSACB involved in phosphate import.</text>
</comment>
<gene>
    <name evidence="12" type="ORF">IMF26_02755</name>
</gene>
<evidence type="ECO:0000256" key="7">
    <source>
        <dbReference type="ARBA" id="ARBA00022729"/>
    </source>
</evidence>
<feature type="domain" description="PBP" evidence="11">
    <location>
        <begin position="22"/>
        <end position="253"/>
    </location>
</feature>
<reference evidence="12" key="1">
    <citation type="submission" date="2020-10" db="EMBL/GenBank/DDBJ databases">
        <authorList>
            <person name="Kadnikov V."/>
            <person name="Beletsky A.V."/>
            <person name="Mardanov A.V."/>
            <person name="Karnachuk O.V."/>
            <person name="Ravin N.V."/>
        </authorList>
    </citation>
    <scope>NUCLEOTIDE SEQUENCE</scope>
    <source>
        <strain evidence="12">Bu02</strain>
    </source>
</reference>
<dbReference type="PANTHER" id="PTHR30570">
    <property type="entry name" value="PERIPLASMIC PHOSPHATE BINDING COMPONENT OF PHOSPHATE ABC TRANSPORTER"/>
    <property type="match status" value="1"/>
</dbReference>
<dbReference type="GO" id="GO:0005886">
    <property type="term" value="C:plasma membrane"/>
    <property type="evidence" value="ECO:0007669"/>
    <property type="project" value="UniProtKB-SubCell"/>
</dbReference>
<proteinExistence type="inferred from homology"/>
<evidence type="ECO:0000256" key="3">
    <source>
        <dbReference type="ARBA" id="ARBA00008725"/>
    </source>
</evidence>
<dbReference type="AlphaFoldDB" id="A0AAT9LCV6"/>
<comment type="subunit">
    <text evidence="4 10">The complex is composed of two ATP-binding proteins (PstB), two transmembrane proteins (PstC and PstA) and a solute-binding protein (PstS).</text>
</comment>
<accession>A0AAT9LCV6</accession>
<comment type="subcellular location">
    <subcellularLocation>
        <location evidence="2 10">Cell membrane</location>
        <topology evidence="2 10">Lipid-anchor</topology>
    </subcellularLocation>
</comment>
<evidence type="ECO:0000256" key="2">
    <source>
        <dbReference type="ARBA" id="ARBA00004193"/>
    </source>
</evidence>
<dbReference type="PANTHER" id="PTHR30570:SF1">
    <property type="entry name" value="PHOSPHATE-BINDING PROTEIN PSTS"/>
    <property type="match status" value="1"/>
</dbReference>
<reference evidence="12" key="2">
    <citation type="journal article" date="2023" name="Biology">
        <title>Prokaryotic Life Associated with Coal-Fire Gas Vents Revealed by Metagenomics.</title>
        <authorList>
            <person name="Kadnikov V.V."/>
            <person name="Mardanov A.V."/>
            <person name="Beletsky A.V."/>
            <person name="Karnachuk O.V."/>
            <person name="Ravin N.V."/>
        </authorList>
    </citation>
    <scope>NUCLEOTIDE SEQUENCE</scope>
    <source>
        <strain evidence="12">Bu02</strain>
    </source>
</reference>